<evidence type="ECO:0000256" key="10">
    <source>
        <dbReference type="SAM" id="Phobius"/>
    </source>
</evidence>
<gene>
    <name evidence="11" type="ORF">AMSG_12227</name>
</gene>
<evidence type="ECO:0000256" key="1">
    <source>
        <dbReference type="ARBA" id="ARBA00004141"/>
    </source>
</evidence>
<dbReference type="InterPro" id="IPR004254">
    <property type="entry name" value="AdipoR/HlyIII-related"/>
</dbReference>
<evidence type="ECO:0000256" key="6">
    <source>
        <dbReference type="ARBA" id="ARBA00022989"/>
    </source>
</evidence>
<keyword evidence="5" id="KW-0677">Repeat</keyword>
<feature type="transmembrane region" description="Helical" evidence="10">
    <location>
        <begin position="515"/>
        <end position="536"/>
    </location>
</feature>
<keyword evidence="12" id="KW-1185">Reference proteome</keyword>
<evidence type="ECO:0000256" key="2">
    <source>
        <dbReference type="ARBA" id="ARBA00007253"/>
    </source>
</evidence>
<protein>
    <submittedName>
        <fullName evidence="11">Uncharacterized protein</fullName>
    </submittedName>
</protein>
<evidence type="ECO:0000256" key="9">
    <source>
        <dbReference type="PROSITE-ProRule" id="PRU00221"/>
    </source>
</evidence>
<dbReference type="Pfam" id="PF00400">
    <property type="entry name" value="WD40"/>
    <property type="match status" value="6"/>
</dbReference>
<feature type="binding site" evidence="8">
    <location>
        <position position="558"/>
    </location>
    <ligand>
        <name>Zn(2+)</name>
        <dbReference type="ChEBI" id="CHEBI:29105"/>
    </ligand>
</feature>
<dbReference type="PROSITE" id="PS00678">
    <property type="entry name" value="WD_REPEATS_1"/>
    <property type="match status" value="3"/>
</dbReference>
<sequence length="581" mass="62800">MASTNQKLSMRGVLAGHGGWVTSIATTPESNDMILTGSRDKSVIVWDLVREEGQYGLAKRALTGHDHFIEDVVISCDTQFALSCSWDKTLRLWDLADGSTARRFIDHDKDVLSVAFSADNRQIVSAGRDKSIKLWNTLGQCKYTIADSDAHTDWVSCVRFSPNQQTPLIISGGWDKVVKVNTVTVSPDGSLCASGGKDGTAMLWDLNEGKHLYKLDAENPINALCFSPQRYWLCAATDEGIKIWDLESKSLVDELKPELDLETTKVPSVLSLAWSADGNTLFAGYTDNVVRVLLRLPGALAAAVVVSLGLPHPSFLAVGKVDDADLFMRNNEYILTGYRLNANTIPRCISSLARLHNETVNVASHAGGALLFLILAAIASPAAVWSDALAWAAFFVGVEAVLLGSATMHALHCHSPGVNHTVSCLDYAGIAAFIAGASAAVTHFALADFARLKATYIVMIVVLAAAVTALSTMPRFCTPAFRLIRTFTFVALTALTALPLVHLRLLTGPTALTTLIAEHLSFEYGVFLVGALLYGFRLPERLAPGAFDIVGHGHQLHHLCVVYGAYLHYDLLHALQAARSF</sequence>
<feature type="transmembrane region" description="Helical" evidence="10">
    <location>
        <begin position="483"/>
        <end position="503"/>
    </location>
</feature>
<dbReference type="SMART" id="SM00320">
    <property type="entry name" value="WD40"/>
    <property type="match status" value="6"/>
</dbReference>
<dbReference type="GO" id="GO:0043022">
    <property type="term" value="F:ribosome binding"/>
    <property type="evidence" value="ECO:0007669"/>
    <property type="project" value="InterPro"/>
</dbReference>
<dbReference type="EMBL" id="GL349476">
    <property type="protein sequence ID" value="KNC52867.1"/>
    <property type="molecule type" value="Genomic_DNA"/>
</dbReference>
<dbReference type="eggNOG" id="KOG0748">
    <property type="taxonomic scope" value="Eukaryota"/>
</dbReference>
<dbReference type="GO" id="GO:0016020">
    <property type="term" value="C:membrane"/>
    <property type="evidence" value="ECO:0007669"/>
    <property type="project" value="UniProtKB-SubCell"/>
</dbReference>
<feature type="repeat" description="WD" evidence="9">
    <location>
        <begin position="62"/>
        <end position="103"/>
    </location>
</feature>
<feature type="transmembrane region" description="Helical" evidence="10">
    <location>
        <begin position="424"/>
        <end position="446"/>
    </location>
</feature>
<evidence type="ECO:0000313" key="12">
    <source>
        <dbReference type="Proteomes" id="UP000054408"/>
    </source>
</evidence>
<proteinExistence type="inferred from homology"/>
<evidence type="ECO:0000256" key="7">
    <source>
        <dbReference type="ARBA" id="ARBA00023136"/>
    </source>
</evidence>
<feature type="transmembrane region" description="Helical" evidence="10">
    <location>
        <begin position="452"/>
        <end position="471"/>
    </location>
</feature>
<organism evidence="11 12">
    <name type="scientific">Thecamonas trahens ATCC 50062</name>
    <dbReference type="NCBI Taxonomy" id="461836"/>
    <lineage>
        <taxon>Eukaryota</taxon>
        <taxon>Apusozoa</taxon>
        <taxon>Apusomonadida</taxon>
        <taxon>Apusomonadidae</taxon>
        <taxon>Thecamonas</taxon>
    </lineage>
</organism>
<keyword evidence="8" id="KW-0862">Zinc</keyword>
<dbReference type="CDD" id="cd00200">
    <property type="entry name" value="WD40"/>
    <property type="match status" value="1"/>
</dbReference>
<dbReference type="PANTHER" id="PTHR19868">
    <property type="entry name" value="RECEPTOR FOR ACTIVATED PROTEIN KINASE C RACK1"/>
    <property type="match status" value="1"/>
</dbReference>
<dbReference type="InterPro" id="IPR001680">
    <property type="entry name" value="WD40_rpt"/>
</dbReference>
<dbReference type="OrthoDB" id="7875889at2759"/>
<dbReference type="STRING" id="461836.A0A0L0DKN0"/>
<feature type="repeat" description="WD" evidence="9">
    <location>
        <begin position="104"/>
        <end position="136"/>
    </location>
</feature>
<dbReference type="AlphaFoldDB" id="A0A0L0DKN0"/>
<dbReference type="Pfam" id="PF03006">
    <property type="entry name" value="HlyIII"/>
    <property type="match status" value="1"/>
</dbReference>
<feature type="binding site" evidence="8">
    <location>
        <position position="554"/>
    </location>
    <ligand>
        <name>Zn(2+)</name>
        <dbReference type="ChEBI" id="CHEBI:29105"/>
    </ligand>
</feature>
<dbReference type="eggNOG" id="KOG0279">
    <property type="taxonomic scope" value="Eukaryota"/>
</dbReference>
<comment type="subcellular location">
    <subcellularLocation>
        <location evidence="1">Membrane</location>
        <topology evidence="1">Multi-pass membrane protein</topology>
    </subcellularLocation>
</comment>
<accession>A0A0L0DKN0</accession>
<dbReference type="RefSeq" id="XP_013755013.1">
    <property type="nucleotide sequence ID" value="XM_013899559.1"/>
</dbReference>
<evidence type="ECO:0000256" key="3">
    <source>
        <dbReference type="ARBA" id="ARBA00022574"/>
    </source>
</evidence>
<dbReference type="InterPro" id="IPR045223">
    <property type="entry name" value="RACK1-like"/>
</dbReference>
<keyword evidence="4 10" id="KW-0812">Transmembrane</keyword>
<dbReference type="GO" id="GO:0045182">
    <property type="term" value="F:translation regulator activity"/>
    <property type="evidence" value="ECO:0007669"/>
    <property type="project" value="InterPro"/>
</dbReference>
<evidence type="ECO:0000256" key="5">
    <source>
        <dbReference type="ARBA" id="ARBA00022737"/>
    </source>
</evidence>
<comment type="similarity">
    <text evidence="2">Belongs to the WD repeat G protein beta family. Ribosomal protein RACK1 subfamily.</text>
</comment>
<reference evidence="11 12" key="1">
    <citation type="submission" date="2010-05" db="EMBL/GenBank/DDBJ databases">
        <title>The Genome Sequence of Thecamonas trahens ATCC 50062.</title>
        <authorList>
            <consortium name="The Broad Institute Genome Sequencing Platform"/>
            <person name="Russ C."/>
            <person name="Cuomo C."/>
            <person name="Shea T."/>
            <person name="Young S.K."/>
            <person name="Zeng Q."/>
            <person name="Koehrsen M."/>
            <person name="Haas B."/>
            <person name="Borodovsky M."/>
            <person name="Guigo R."/>
            <person name="Alvarado L."/>
            <person name="Berlin A."/>
            <person name="Bochicchio J."/>
            <person name="Borenstein D."/>
            <person name="Chapman S."/>
            <person name="Chen Z."/>
            <person name="Freedman E."/>
            <person name="Gellesch M."/>
            <person name="Goldberg J."/>
            <person name="Griggs A."/>
            <person name="Gujja S."/>
            <person name="Heilman E."/>
            <person name="Heiman D."/>
            <person name="Hepburn T."/>
            <person name="Howarth C."/>
            <person name="Jen D."/>
            <person name="Larson L."/>
            <person name="Mehta T."/>
            <person name="Park D."/>
            <person name="Pearson M."/>
            <person name="Roberts A."/>
            <person name="Saif S."/>
            <person name="Shenoy N."/>
            <person name="Sisk P."/>
            <person name="Stolte C."/>
            <person name="Sykes S."/>
            <person name="Thomson T."/>
            <person name="Walk T."/>
            <person name="White J."/>
            <person name="Yandava C."/>
            <person name="Burger G."/>
            <person name="Gray M.W."/>
            <person name="Holland P.W.H."/>
            <person name="King N."/>
            <person name="Lang F.B.F."/>
            <person name="Roger A.J."/>
            <person name="Ruiz-Trillo I."/>
            <person name="Lander E."/>
            <person name="Nusbaum C."/>
        </authorList>
    </citation>
    <scope>NUCLEOTIDE SEQUENCE [LARGE SCALE GENOMIC DNA]</scope>
    <source>
        <strain evidence="11 12">ATCC 50062</strain>
    </source>
</reference>
<dbReference type="GO" id="GO:0046872">
    <property type="term" value="F:metal ion binding"/>
    <property type="evidence" value="ECO:0007669"/>
    <property type="project" value="UniProtKB-KW"/>
</dbReference>
<dbReference type="Gene3D" id="2.130.10.10">
    <property type="entry name" value="YVTN repeat-like/Quinoprotein amine dehydrogenase"/>
    <property type="match status" value="1"/>
</dbReference>
<dbReference type="InterPro" id="IPR020472">
    <property type="entry name" value="WD40_PAC1"/>
</dbReference>
<dbReference type="FunFam" id="2.130.10.10:FF:000615">
    <property type="entry name" value="Receptor for activated C kinase 1"/>
    <property type="match status" value="1"/>
</dbReference>
<evidence type="ECO:0000313" key="11">
    <source>
        <dbReference type="EMBL" id="KNC52867.1"/>
    </source>
</evidence>
<evidence type="ECO:0000256" key="4">
    <source>
        <dbReference type="ARBA" id="ARBA00022692"/>
    </source>
</evidence>
<dbReference type="Proteomes" id="UP000054408">
    <property type="component" value="Unassembled WGS sequence"/>
</dbReference>
<dbReference type="GeneID" id="25570141"/>
<keyword evidence="8" id="KW-0479">Metal-binding</keyword>
<dbReference type="InterPro" id="IPR019775">
    <property type="entry name" value="WD40_repeat_CS"/>
</dbReference>
<feature type="repeat" description="WD" evidence="9">
    <location>
        <begin position="180"/>
        <end position="214"/>
    </location>
</feature>
<dbReference type="SUPFAM" id="SSF50978">
    <property type="entry name" value="WD40 repeat-like"/>
    <property type="match status" value="1"/>
</dbReference>
<keyword evidence="6 10" id="KW-1133">Transmembrane helix</keyword>
<keyword evidence="7 10" id="KW-0472">Membrane</keyword>
<feature type="binding site" evidence="8">
    <location>
        <position position="409"/>
    </location>
    <ligand>
        <name>Zn(2+)</name>
        <dbReference type="ChEBI" id="CHEBI:29105"/>
    </ligand>
</feature>
<evidence type="ECO:0000256" key="8">
    <source>
        <dbReference type="PIRSR" id="PIRSR604254-1"/>
    </source>
</evidence>
<feature type="repeat" description="WD" evidence="9">
    <location>
        <begin position="14"/>
        <end position="48"/>
    </location>
</feature>
<feature type="transmembrane region" description="Helical" evidence="10">
    <location>
        <begin position="389"/>
        <end position="412"/>
    </location>
</feature>
<feature type="transmembrane region" description="Helical" evidence="10">
    <location>
        <begin position="362"/>
        <end position="383"/>
    </location>
</feature>
<dbReference type="PROSITE" id="PS50294">
    <property type="entry name" value="WD_REPEATS_REGION"/>
    <property type="match status" value="3"/>
</dbReference>
<dbReference type="PRINTS" id="PR00320">
    <property type="entry name" value="GPROTEINBRPT"/>
</dbReference>
<dbReference type="InterPro" id="IPR015943">
    <property type="entry name" value="WD40/YVTN_repeat-like_dom_sf"/>
</dbReference>
<dbReference type="InterPro" id="IPR036322">
    <property type="entry name" value="WD40_repeat_dom_sf"/>
</dbReference>
<name>A0A0L0DKN0_THETB</name>
<keyword evidence="3 9" id="KW-0853">WD repeat</keyword>
<dbReference type="PROSITE" id="PS50082">
    <property type="entry name" value="WD_REPEATS_2"/>
    <property type="match status" value="4"/>
</dbReference>